<reference evidence="3" key="1">
    <citation type="submission" date="2006-10" db="EMBL/GenBank/DDBJ databases">
        <authorList>
            <person name="Amadeo P."/>
            <person name="Zhao Q."/>
            <person name="Wortman J."/>
            <person name="Fraser-Liggett C."/>
            <person name="Carlton J."/>
        </authorList>
    </citation>
    <scope>NUCLEOTIDE SEQUENCE</scope>
    <source>
        <strain evidence="3">G3</strain>
    </source>
</reference>
<feature type="repeat" description="ANK" evidence="1">
    <location>
        <begin position="230"/>
        <end position="262"/>
    </location>
</feature>
<proteinExistence type="predicted"/>
<dbReference type="Pfam" id="PF11929">
    <property type="entry name" value="DUF3447"/>
    <property type="match status" value="1"/>
</dbReference>
<evidence type="ECO:0000256" key="1">
    <source>
        <dbReference type="PROSITE-ProRule" id="PRU00023"/>
    </source>
</evidence>
<dbReference type="STRING" id="5722.A2EP14"/>
<dbReference type="RefSeq" id="XP_001317841.1">
    <property type="nucleotide sequence ID" value="XM_001317806.1"/>
</dbReference>
<feature type="repeat" description="ANK" evidence="1">
    <location>
        <begin position="394"/>
        <end position="426"/>
    </location>
</feature>
<name>A2EP14_TRIV3</name>
<organism evidence="3 4">
    <name type="scientific">Trichomonas vaginalis (strain ATCC PRA-98 / G3)</name>
    <dbReference type="NCBI Taxonomy" id="412133"/>
    <lineage>
        <taxon>Eukaryota</taxon>
        <taxon>Metamonada</taxon>
        <taxon>Parabasalia</taxon>
        <taxon>Trichomonadida</taxon>
        <taxon>Trichomonadidae</taxon>
        <taxon>Trichomonas</taxon>
    </lineage>
</organism>
<dbReference type="EMBL" id="DS113444">
    <property type="protein sequence ID" value="EAY05618.1"/>
    <property type="molecule type" value="Genomic_DNA"/>
</dbReference>
<dbReference type="eggNOG" id="KOG4177">
    <property type="taxonomic scope" value="Eukaryota"/>
</dbReference>
<dbReference type="InterPro" id="IPR002110">
    <property type="entry name" value="Ankyrin_rpt"/>
</dbReference>
<dbReference type="SUPFAM" id="SSF48403">
    <property type="entry name" value="Ankyrin repeat"/>
    <property type="match status" value="1"/>
</dbReference>
<feature type="repeat" description="ANK" evidence="1">
    <location>
        <begin position="264"/>
        <end position="296"/>
    </location>
</feature>
<accession>A2EP14</accession>
<dbReference type="SMART" id="SM00248">
    <property type="entry name" value="ANK"/>
    <property type="match status" value="7"/>
</dbReference>
<keyword evidence="4" id="KW-1185">Reference proteome</keyword>
<feature type="repeat" description="ANK" evidence="1">
    <location>
        <begin position="203"/>
        <end position="235"/>
    </location>
</feature>
<keyword evidence="1" id="KW-0040">ANK repeat</keyword>
<dbReference type="AlphaFoldDB" id="A2EP14"/>
<dbReference type="InterPro" id="IPR036770">
    <property type="entry name" value="Ankyrin_rpt-contain_sf"/>
</dbReference>
<dbReference type="PROSITE" id="PS50088">
    <property type="entry name" value="ANK_REPEAT"/>
    <property type="match status" value="5"/>
</dbReference>
<reference evidence="3" key="2">
    <citation type="journal article" date="2007" name="Science">
        <title>Draft genome sequence of the sexually transmitted pathogen Trichomonas vaginalis.</title>
        <authorList>
            <person name="Carlton J.M."/>
            <person name="Hirt R.P."/>
            <person name="Silva J.C."/>
            <person name="Delcher A.L."/>
            <person name="Schatz M."/>
            <person name="Zhao Q."/>
            <person name="Wortman J.R."/>
            <person name="Bidwell S.L."/>
            <person name="Alsmark U.C.M."/>
            <person name="Besteiro S."/>
            <person name="Sicheritz-Ponten T."/>
            <person name="Noel C.J."/>
            <person name="Dacks J.B."/>
            <person name="Foster P.G."/>
            <person name="Simillion C."/>
            <person name="Van de Peer Y."/>
            <person name="Miranda-Saavedra D."/>
            <person name="Barton G.J."/>
            <person name="Westrop G.D."/>
            <person name="Mueller S."/>
            <person name="Dessi D."/>
            <person name="Fiori P.L."/>
            <person name="Ren Q."/>
            <person name="Paulsen I."/>
            <person name="Zhang H."/>
            <person name="Bastida-Corcuera F.D."/>
            <person name="Simoes-Barbosa A."/>
            <person name="Brown M.T."/>
            <person name="Hayes R.D."/>
            <person name="Mukherjee M."/>
            <person name="Okumura C.Y."/>
            <person name="Schneider R."/>
            <person name="Smith A.J."/>
            <person name="Vanacova S."/>
            <person name="Villalvazo M."/>
            <person name="Haas B.J."/>
            <person name="Pertea M."/>
            <person name="Feldblyum T.V."/>
            <person name="Utterback T.R."/>
            <person name="Shu C.L."/>
            <person name="Osoegawa K."/>
            <person name="de Jong P.J."/>
            <person name="Hrdy I."/>
            <person name="Horvathova L."/>
            <person name="Zubacova Z."/>
            <person name="Dolezal P."/>
            <person name="Malik S.B."/>
            <person name="Logsdon J.M. Jr."/>
            <person name="Henze K."/>
            <person name="Gupta A."/>
            <person name="Wang C.C."/>
            <person name="Dunne R.L."/>
            <person name="Upcroft J.A."/>
            <person name="Upcroft P."/>
            <person name="White O."/>
            <person name="Salzberg S.L."/>
            <person name="Tang P."/>
            <person name="Chiu C.-H."/>
            <person name="Lee Y.-S."/>
            <person name="Embley T.M."/>
            <person name="Coombs G.H."/>
            <person name="Mottram J.C."/>
            <person name="Tachezy J."/>
            <person name="Fraser-Liggett C.M."/>
            <person name="Johnson P.J."/>
        </authorList>
    </citation>
    <scope>NUCLEOTIDE SEQUENCE [LARGE SCALE GENOMIC DNA]</scope>
    <source>
        <strain evidence="3">G3</strain>
    </source>
</reference>
<dbReference type="PROSITE" id="PS50297">
    <property type="entry name" value="ANK_REP_REGION"/>
    <property type="match status" value="3"/>
</dbReference>
<feature type="repeat" description="ANK" evidence="1">
    <location>
        <begin position="298"/>
        <end position="330"/>
    </location>
</feature>
<dbReference type="VEuPathDB" id="TrichDB:TVAGG3_0945650"/>
<sequence length="475" mass="53995">MIIMNCFTKLHYRQGYIDLLEKIYKEYNFSDGIDKSFFEFIPPDEEIIMNDDVEGLLNYMNNGTYDLTTLLEKCCLRGAINCFKLLKDDFNVEITKKCLDNSFKGGNQYIINECLEEQNPDKETMEAVIESHNIDNFKKLYDLNTGFQIKSLVVEKNLHAFIYYLNRTNDLDTCFLFSPYFNIPSFCEYLYANGANMSSMSTDGDSTLDIAVLTNHTETASFLISKGIEMDEKAFYYAVSSNSTVMVELLVSHGADVNFREKNTGFSMLHIACLNDNIKAVEILISHGININDNENDKGLTPLMIVSILNYKEIAEFLLSHGASINMQDKNGEIALHHAIMHDCKEFTEFIANKIEFLAYHDRYQVVLGEFGNFSDLIEILVSNGAYVNAKNKDLHSPLHLAAFTFDCKIAEILISHGAIVNSLNIYGVTPLDFVIFRIKSKDGNDPDVLEELNKVRRCLISHGGKTSLQMKKKM</sequence>
<evidence type="ECO:0000259" key="2">
    <source>
        <dbReference type="Pfam" id="PF11929"/>
    </source>
</evidence>
<dbReference type="InParanoid" id="A2EP14"/>
<dbReference type="VEuPathDB" id="TrichDB:TVAG_263880"/>
<dbReference type="OrthoDB" id="426293at2759"/>
<gene>
    <name evidence="3" type="ORF">TVAG_263880</name>
</gene>
<dbReference type="Proteomes" id="UP000001542">
    <property type="component" value="Unassembled WGS sequence"/>
</dbReference>
<dbReference type="Pfam" id="PF00023">
    <property type="entry name" value="Ank"/>
    <property type="match status" value="1"/>
</dbReference>
<evidence type="ECO:0000313" key="3">
    <source>
        <dbReference type="EMBL" id="EAY05618.1"/>
    </source>
</evidence>
<dbReference type="KEGG" id="tva:4763485"/>
<dbReference type="Pfam" id="PF12796">
    <property type="entry name" value="Ank_2"/>
    <property type="match status" value="2"/>
</dbReference>
<dbReference type="PANTHER" id="PTHR24182">
    <property type="entry name" value="ANKYRIN REPEAT AND SOCS BOX CONTAINING 4"/>
    <property type="match status" value="1"/>
</dbReference>
<dbReference type="PANTHER" id="PTHR24182:SF13">
    <property type="entry name" value="LD18443P"/>
    <property type="match status" value="1"/>
</dbReference>
<dbReference type="Gene3D" id="1.25.40.20">
    <property type="entry name" value="Ankyrin repeat-containing domain"/>
    <property type="match status" value="3"/>
</dbReference>
<dbReference type="SMR" id="A2EP14"/>
<evidence type="ECO:0000313" key="4">
    <source>
        <dbReference type="Proteomes" id="UP000001542"/>
    </source>
</evidence>
<dbReference type="InterPro" id="IPR020683">
    <property type="entry name" value="DUF3447"/>
</dbReference>
<feature type="domain" description="DUF3447" evidence="2">
    <location>
        <begin position="90"/>
        <end position="164"/>
    </location>
</feature>
<protein>
    <recommendedName>
        <fullName evidence="2">DUF3447 domain-containing protein</fullName>
    </recommendedName>
</protein>